<evidence type="ECO:0000259" key="2">
    <source>
        <dbReference type="Pfam" id="PF20720"/>
    </source>
</evidence>
<dbReference type="InterPro" id="IPR036770">
    <property type="entry name" value="Ankyrin_rpt-contain_sf"/>
</dbReference>
<dbReference type="InterPro" id="IPR027897">
    <property type="entry name" value="DUF4559"/>
</dbReference>
<dbReference type="Proteomes" id="UP001195483">
    <property type="component" value="Unassembled WGS sequence"/>
</dbReference>
<feature type="compositionally biased region" description="Basic and acidic residues" evidence="1">
    <location>
        <begin position="316"/>
        <end position="331"/>
    </location>
</feature>
<dbReference type="Pfam" id="PF20720">
    <property type="entry name" value="nSTAND3"/>
    <property type="match status" value="1"/>
</dbReference>
<dbReference type="InterPro" id="IPR002110">
    <property type="entry name" value="Ankyrin_rpt"/>
</dbReference>
<dbReference type="Pfam" id="PF15112">
    <property type="entry name" value="DUF4559"/>
    <property type="match status" value="1"/>
</dbReference>
<evidence type="ECO:0000313" key="3">
    <source>
        <dbReference type="EMBL" id="KAK3593374.1"/>
    </source>
</evidence>
<evidence type="ECO:0000313" key="4">
    <source>
        <dbReference type="Proteomes" id="UP001195483"/>
    </source>
</evidence>
<reference evidence="3" key="1">
    <citation type="journal article" date="2021" name="Genome Biol. Evol.">
        <title>A High-Quality Reference Genome for a Parasitic Bivalve with Doubly Uniparental Inheritance (Bivalvia: Unionida).</title>
        <authorList>
            <person name="Smith C.H."/>
        </authorList>
    </citation>
    <scope>NUCLEOTIDE SEQUENCE</scope>
    <source>
        <strain evidence="3">CHS0354</strain>
    </source>
</reference>
<dbReference type="InterPro" id="IPR049050">
    <property type="entry name" value="nSTAND3"/>
</dbReference>
<reference evidence="3" key="2">
    <citation type="journal article" date="2021" name="Genome Biol. Evol.">
        <title>Developing a high-quality reference genome for a parasitic bivalve with doubly uniparental inheritance (Bivalvia: Unionida).</title>
        <authorList>
            <person name="Smith C.H."/>
        </authorList>
    </citation>
    <scope>NUCLEOTIDE SEQUENCE</scope>
    <source>
        <strain evidence="3">CHS0354</strain>
        <tissue evidence="3">Mantle</tissue>
    </source>
</reference>
<dbReference type="Gene3D" id="1.25.40.20">
    <property type="entry name" value="Ankyrin repeat-containing domain"/>
    <property type="match status" value="4"/>
</dbReference>
<dbReference type="SUPFAM" id="SSF52540">
    <property type="entry name" value="P-loop containing nucleoside triphosphate hydrolases"/>
    <property type="match status" value="1"/>
</dbReference>
<organism evidence="3 4">
    <name type="scientific">Potamilus streckersoni</name>
    <dbReference type="NCBI Taxonomy" id="2493646"/>
    <lineage>
        <taxon>Eukaryota</taxon>
        <taxon>Metazoa</taxon>
        <taxon>Spiralia</taxon>
        <taxon>Lophotrochozoa</taxon>
        <taxon>Mollusca</taxon>
        <taxon>Bivalvia</taxon>
        <taxon>Autobranchia</taxon>
        <taxon>Heteroconchia</taxon>
        <taxon>Palaeoheterodonta</taxon>
        <taxon>Unionida</taxon>
        <taxon>Unionoidea</taxon>
        <taxon>Unionidae</taxon>
        <taxon>Ambleminae</taxon>
        <taxon>Lampsilini</taxon>
        <taxon>Potamilus</taxon>
    </lineage>
</organism>
<comment type="caution">
    <text evidence="3">The sequence shown here is derived from an EMBL/GenBank/DDBJ whole genome shotgun (WGS) entry which is preliminary data.</text>
</comment>
<keyword evidence="4" id="KW-1185">Reference proteome</keyword>
<dbReference type="PANTHER" id="PTHR35083:SF1">
    <property type="entry name" value="RGD1565685 PROTEIN"/>
    <property type="match status" value="1"/>
</dbReference>
<dbReference type="EMBL" id="JAEAOA010001332">
    <property type="protein sequence ID" value="KAK3593374.1"/>
    <property type="molecule type" value="Genomic_DNA"/>
</dbReference>
<dbReference type="InterPro" id="IPR027417">
    <property type="entry name" value="P-loop_NTPase"/>
</dbReference>
<dbReference type="SUPFAM" id="SSF57997">
    <property type="entry name" value="Tropomyosin"/>
    <property type="match status" value="1"/>
</dbReference>
<gene>
    <name evidence="3" type="ORF">CHS0354_021946</name>
</gene>
<feature type="region of interest" description="Disordered" evidence="1">
    <location>
        <begin position="315"/>
        <end position="338"/>
    </location>
</feature>
<evidence type="ECO:0000256" key="1">
    <source>
        <dbReference type="SAM" id="MobiDB-lite"/>
    </source>
</evidence>
<proteinExistence type="predicted"/>
<dbReference type="SMART" id="SM00248">
    <property type="entry name" value="ANK"/>
    <property type="match status" value="12"/>
</dbReference>
<name>A0AAE0SKF7_9BIVA</name>
<feature type="region of interest" description="Disordered" evidence="1">
    <location>
        <begin position="453"/>
        <end position="481"/>
    </location>
</feature>
<dbReference type="PANTHER" id="PTHR35083">
    <property type="entry name" value="RGD1565685 PROTEIN"/>
    <property type="match status" value="1"/>
</dbReference>
<reference evidence="3" key="3">
    <citation type="submission" date="2023-05" db="EMBL/GenBank/DDBJ databases">
        <authorList>
            <person name="Smith C.H."/>
        </authorList>
    </citation>
    <scope>NUCLEOTIDE SEQUENCE</scope>
    <source>
        <strain evidence="3">CHS0354</strain>
        <tissue evidence="3">Mantle</tissue>
    </source>
</reference>
<sequence>MSRPHTRSTRTEMAESAPSDKVKDKEYSNWLKVTLALYYMKSGLHTFIQCEIDCLHQSLVQKIYGGRTVPLPPCTMCHASHVQRNKYSDVWTFPKQCNSYCNVWLYELLALHTNPKSEKIYWVNSDLAQWPFNPWECAKIFMPRGQPNSNVGPAQCDAQAMLTMLANCKHFHQKLSPQGMGLTHSISVIRNRVMHDGEMKLSHADRMTYIKQIVQLLEDPVSLKSIEDCKAAVGNIQKINNDSLDVSFNLDNEMTGLRSAVNELRREHGLQEKRIFDTVDSLKEEYKQLQEQMTKSFADVENRMDSIERSVQSVKEQTDNVQSEHETKRQEMQAAVTSNRARLDTVEEIIYNRMDTIEKSVHSAKTQTDMTLQQQEKRHQELQTTVNLYGVQLDSVEENVPLLATEIQEIRTNTESVVWEQEKKHQEMHKVVNSHGERLNKVEETLQTFGTESYGSRINTPTPMENNSGISAKRRPETDGLRQLKYQTEDKLDTVRRLGYIPTTQAQEAKRLLDGKRSVVIKGNPGEGKTTAALHLIDNEKYRYRRVVVYCPREWKTVDTDWVEIVVLDDIFGQFDLDHCRLQEWMTYLPTIQEHVDAGKLQVVITTRTDILSKVFPKLGSIKLFSEDLSLTMSSERLNNSEKMSILNKELLRHQRNMNENEKENCISNFSSLIGFPQCCSLFAGDINLFNKGPEFFKSPSKLFTENISKLEGKRFLALAFLFCNGKILDSYLSPETMPESIKHLLIEVASYLKISEEKTSVTLLRNSYDHFLGLYVAKSISDDFSSEFGVKKHCIMFSHPMVCEAVGQVLGDRCVEIVVKYGDSAYLYQRTYTSEAKDRTSQYVFIPVSVYGLLAKRMAHDLTKRDLGKSVAKHTALKQHLFLIKLKDELLESNRVKDFFTNKLEFSFDQDLSEGECATFVQYILRSGNDVVTLMFNQFLEFLVCLHKINRLGCWKCEEKQNLLELSLYYHHFEIVDKLILMNACYTHTSLCNAARHGDHRSVQTILEALKRSKIFSPVCDKAKHALCRAYISGNQDMIELFLKEGITLDSKHVVDVVRHGELNALLKVTEHLKCHNNWNPHLEKHWRCRDFFSPSEYGGKLKPHEVGTFSYSIALYIAYCNENFDMVDYLVESGVIVPMGILPHVLQCSSQKAVDRLIQSLKDTGTWDSKCWPASVTLAVAYATHKYNVYDLIQLGLSLTMENLFCIVLESTTLLLESAKNAIQHLKDTDSWDPKCYYASLTLCIAYSKHMLDVCDLLIQEGVSLKMGDFADVVCCFKASAECASKAIQHMKANDNWDSEGEFASTALECACLEQKYDLWDLLIQNGVSLTLKNYYNLILGFNTSFESIKKTVQHLKDTDNWDPEYVQASRALDYAYGQKMYDVFDLLVQEGVSPTMKNLASIIMKDNASFELAKKAIQHLKDTDNWYPMYDDASEALDQAYCKQAYDVCALLVESGVSVKMKHFPCAIMTTKTFSFVRKTIQNLKDTCNWDSKCEDASKALMIAYGKQMYKVCDLLIQEGVSLTIYNLDNIISDFAASLESIKKAVQHLKNTGNWDPKSASFALEYAYIKQAYDVCELLVVEKVSLTMFNLSRLCRHQISVKSVKKALQHLKDNKNWHPKDEYASIALSNAYCAHNHDVCDLLIQEGVSLTMRNFCDVVCRTDTVEDADKAIQHLKDTNNWDPKCDFESEALGKFYRFPMYGVCDLLIQEGVSLSMKYLLNVMSRCETFESVKKTIQMLKDTGKWDPKCDAAFEALKIALGKQKFDVCDLLFQAGISLTMNNLPDLCGFPASFEFARKAIQYLKDTNEWNPKCGYAYRALTEACQRQAYDLCDLLLEHGVSLTMSFLPHLCRRQASVQFVRKVIQHLKHTAKWNPKRKYASEALQNALAQQAYDVCDLLIEQEVLITMDNLPLLCGYQASFQHVKKAIKHLKDTDIWDPECDDASKALENAYVVKAYDVCDLLHEQGVSLAMSTLPSLSCSSRIKSLKKAIKHLKDTDIWDPDCDDASKALEIAYAVQAYDVCDLLLEQGVSLTMKNLNNLCCFYTFDKVSGQSLRKVIKHLKDNDSWDPESDDASEAFQNAYNAQKYDVYNLFLEKEVSLTMKNLPYLCGHQSSYCLVKKVIKNLKDNDN</sequence>
<feature type="compositionally biased region" description="Basic and acidic residues" evidence="1">
    <location>
        <begin position="9"/>
        <end position="20"/>
    </location>
</feature>
<feature type="compositionally biased region" description="Polar residues" evidence="1">
    <location>
        <begin position="453"/>
        <end position="470"/>
    </location>
</feature>
<feature type="region of interest" description="Disordered" evidence="1">
    <location>
        <begin position="1"/>
        <end position="20"/>
    </location>
</feature>
<dbReference type="SUPFAM" id="SSF48403">
    <property type="entry name" value="Ankyrin repeat"/>
    <property type="match status" value="4"/>
</dbReference>
<feature type="domain" description="Novel STAND NTPase 3" evidence="2">
    <location>
        <begin position="500"/>
        <end position="651"/>
    </location>
</feature>
<accession>A0AAE0SKF7</accession>
<protein>
    <recommendedName>
        <fullName evidence="2">Novel STAND NTPase 3 domain-containing protein</fullName>
    </recommendedName>
</protein>